<protein>
    <recommendedName>
        <fullName evidence="4">Lipoprotein</fullName>
    </recommendedName>
</protein>
<name>A0A516RJZ2_STRST</name>
<gene>
    <name evidence="2" type="ORF">FH965_39885</name>
</gene>
<feature type="compositionally biased region" description="Low complexity" evidence="1">
    <location>
        <begin position="37"/>
        <end position="49"/>
    </location>
</feature>
<dbReference type="EMBL" id="CP040916">
    <property type="protein sequence ID" value="QDQ15954.1"/>
    <property type="molecule type" value="Genomic_DNA"/>
</dbReference>
<feature type="region of interest" description="Disordered" evidence="1">
    <location>
        <begin position="24"/>
        <end position="57"/>
    </location>
</feature>
<accession>A0A516RJZ2</accession>
<dbReference type="RefSeq" id="WP_144323154.1">
    <property type="nucleotide sequence ID" value="NZ_CP040916.1"/>
</dbReference>
<reference evidence="2 3" key="1">
    <citation type="journal article" date="2019" name="J. Ind. Microbiol. Biotechnol.">
        <title>The complete genomic sequence of Streptomyces spectabilis NRRL-2792 and identification of secondary metabolite biosynthetic gene clusters.</title>
        <authorList>
            <person name="Sinha A."/>
            <person name="Phillips-Salemka S."/>
            <person name="Niraula T.A."/>
            <person name="Short K.A."/>
            <person name="Niraula N.P."/>
        </authorList>
    </citation>
    <scope>NUCLEOTIDE SEQUENCE [LARGE SCALE GENOMIC DNA]</scope>
    <source>
        <strain evidence="2 3">NRRL 2792</strain>
    </source>
</reference>
<dbReference type="PROSITE" id="PS51257">
    <property type="entry name" value="PROKAR_LIPOPROTEIN"/>
    <property type="match status" value="1"/>
</dbReference>
<dbReference type="AlphaFoldDB" id="A0A516RJZ2"/>
<dbReference type="Proteomes" id="UP000316806">
    <property type="component" value="Chromosome"/>
</dbReference>
<proteinExistence type="predicted"/>
<sequence length="157" mass="16409">MGRSTAIPAVLLPLLLITACSDSDDSTPRSADSLPKTTSTASASSAPSSNAGSVEKSLRLPAHPKYLVPVRDGVGTEDLPDFTPGKKVYTVHIKCSGTSSVKLIKQGRPKDNPTSINCDTPVTVGRIYADPVKQKLAIQADGGARWTAAIVDGQRPI</sequence>
<organism evidence="2 3">
    <name type="scientific">Streptomyces spectabilis</name>
    <dbReference type="NCBI Taxonomy" id="68270"/>
    <lineage>
        <taxon>Bacteria</taxon>
        <taxon>Bacillati</taxon>
        <taxon>Actinomycetota</taxon>
        <taxon>Actinomycetes</taxon>
        <taxon>Kitasatosporales</taxon>
        <taxon>Streptomycetaceae</taxon>
        <taxon>Streptomyces</taxon>
    </lineage>
</organism>
<evidence type="ECO:0000313" key="2">
    <source>
        <dbReference type="EMBL" id="QDQ15954.1"/>
    </source>
</evidence>
<evidence type="ECO:0008006" key="4">
    <source>
        <dbReference type="Google" id="ProtNLM"/>
    </source>
</evidence>
<evidence type="ECO:0000313" key="3">
    <source>
        <dbReference type="Proteomes" id="UP000316806"/>
    </source>
</evidence>
<evidence type="ECO:0000256" key="1">
    <source>
        <dbReference type="SAM" id="MobiDB-lite"/>
    </source>
</evidence>